<dbReference type="OrthoDB" id="301415at2759"/>
<dbReference type="EMBL" id="CAJNON010000239">
    <property type="protein sequence ID" value="CAF1132346.1"/>
    <property type="molecule type" value="Genomic_DNA"/>
</dbReference>
<evidence type="ECO:0000313" key="1">
    <source>
        <dbReference type="EMBL" id="CAF1132346.1"/>
    </source>
</evidence>
<organism evidence="1 2">
    <name type="scientific">Adineta steineri</name>
    <dbReference type="NCBI Taxonomy" id="433720"/>
    <lineage>
        <taxon>Eukaryota</taxon>
        <taxon>Metazoa</taxon>
        <taxon>Spiralia</taxon>
        <taxon>Gnathifera</taxon>
        <taxon>Rotifera</taxon>
        <taxon>Eurotatoria</taxon>
        <taxon>Bdelloidea</taxon>
        <taxon>Adinetida</taxon>
        <taxon>Adinetidae</taxon>
        <taxon>Adineta</taxon>
    </lineage>
</organism>
<protein>
    <submittedName>
        <fullName evidence="1">Uncharacterized protein</fullName>
    </submittedName>
</protein>
<comment type="caution">
    <text evidence="1">The sequence shown here is derived from an EMBL/GenBank/DDBJ whole genome shotgun (WGS) entry which is preliminary data.</text>
</comment>
<gene>
    <name evidence="1" type="ORF">VCS650_LOCUS21803</name>
</gene>
<reference evidence="1" key="1">
    <citation type="submission" date="2021-02" db="EMBL/GenBank/DDBJ databases">
        <authorList>
            <person name="Nowell W R."/>
        </authorList>
    </citation>
    <scope>NUCLEOTIDE SEQUENCE</scope>
</reference>
<sequence length="229" mass="26041">MINQQDKTISLLNTSTITTTGSVISPILMIPNTNFRILTKIQLKDGSRIQRQNNVLISTTSISISIINQPYTLTNNSATSVAFTIYNHAQEILIIRMCVLGTLQLIDLNGLCREYTVANMSSSDDSLDITIDKWLEQNNINDSINTTSGSMTFAITAINSIGEELKNYNKIPFYIQTREYNSTLNLYFIHIFTYFSETSTTFSSKATFITYQYYFIFLFVLISSCYDLY</sequence>
<name>A0A814RD47_9BILA</name>
<dbReference type="Proteomes" id="UP000663891">
    <property type="component" value="Unassembled WGS sequence"/>
</dbReference>
<evidence type="ECO:0000313" key="2">
    <source>
        <dbReference type="Proteomes" id="UP000663891"/>
    </source>
</evidence>
<accession>A0A814RD47</accession>
<proteinExistence type="predicted"/>
<dbReference type="AlphaFoldDB" id="A0A814RD47"/>